<evidence type="ECO:0000256" key="1">
    <source>
        <dbReference type="SAM" id="MobiDB-lite"/>
    </source>
</evidence>
<protein>
    <submittedName>
        <fullName evidence="2">Uncharacterized protein</fullName>
    </submittedName>
</protein>
<accession>A0A0F2M1D2</accession>
<organism evidence="2 3">
    <name type="scientific">Sporothrix schenckii 1099-18</name>
    <dbReference type="NCBI Taxonomy" id="1397361"/>
    <lineage>
        <taxon>Eukaryota</taxon>
        <taxon>Fungi</taxon>
        <taxon>Dikarya</taxon>
        <taxon>Ascomycota</taxon>
        <taxon>Pezizomycotina</taxon>
        <taxon>Sordariomycetes</taxon>
        <taxon>Sordariomycetidae</taxon>
        <taxon>Ophiostomatales</taxon>
        <taxon>Ophiostomataceae</taxon>
        <taxon>Sporothrix</taxon>
    </lineage>
</organism>
<dbReference type="AlphaFoldDB" id="A0A0F2M1D2"/>
<reference evidence="2 3" key="2">
    <citation type="journal article" date="2015" name="Eukaryot. Cell">
        <title>Asexual propagation of a virulent clone complex in a human and feline outbreak of sporotrichosis.</title>
        <authorList>
            <person name="Teixeira Mde M."/>
            <person name="Rodrigues A.M."/>
            <person name="Tsui C.K."/>
            <person name="de Almeida L.G."/>
            <person name="Van Diepeningen A.D."/>
            <person name="van den Ende B.G."/>
            <person name="Fernandes G.F."/>
            <person name="Kano R."/>
            <person name="Hamelin R.C."/>
            <person name="Lopes-Bezerra L.M."/>
            <person name="Vasconcelos A.T."/>
            <person name="de Hoog S."/>
            <person name="de Camargo Z.P."/>
            <person name="Felipe M.S."/>
        </authorList>
    </citation>
    <scope>NUCLEOTIDE SEQUENCE [LARGE SCALE GENOMIC DNA]</scope>
    <source>
        <strain evidence="2 3">1099-18</strain>
    </source>
</reference>
<dbReference type="RefSeq" id="XP_016585590.1">
    <property type="nucleotide sequence ID" value="XM_016731544.1"/>
</dbReference>
<gene>
    <name evidence="2" type="ORF">SPSK_04750</name>
</gene>
<proteinExistence type="predicted"/>
<feature type="compositionally biased region" description="Basic and acidic residues" evidence="1">
    <location>
        <begin position="37"/>
        <end position="53"/>
    </location>
</feature>
<dbReference type="KEGG" id="ssck:SPSK_04750"/>
<comment type="caution">
    <text evidence="2">The sequence shown here is derived from an EMBL/GenBank/DDBJ whole genome shotgun (WGS) entry which is preliminary data.</text>
</comment>
<reference evidence="2 3" key="1">
    <citation type="journal article" date="2014" name="BMC Genomics">
        <title>Comparative genomics of the major fungal agents of human and animal Sporotrichosis: Sporothrix schenckii and Sporothrix brasiliensis.</title>
        <authorList>
            <person name="Teixeira M.M."/>
            <person name="de Almeida L.G."/>
            <person name="Kubitschek-Barreira P."/>
            <person name="Alves F.L."/>
            <person name="Kioshima E.S."/>
            <person name="Abadio A.K."/>
            <person name="Fernandes L."/>
            <person name="Derengowski L.S."/>
            <person name="Ferreira K.S."/>
            <person name="Souza R.C."/>
            <person name="Ruiz J.C."/>
            <person name="de Andrade N.C."/>
            <person name="Paes H.C."/>
            <person name="Nicola A.M."/>
            <person name="Albuquerque P."/>
            <person name="Gerber A.L."/>
            <person name="Martins V.P."/>
            <person name="Peconick L.D."/>
            <person name="Neto A.V."/>
            <person name="Chaucanez C.B."/>
            <person name="Silva P.A."/>
            <person name="Cunha O.L."/>
            <person name="de Oliveira F.F."/>
            <person name="dos Santos T.C."/>
            <person name="Barros A.L."/>
            <person name="Soares M.A."/>
            <person name="de Oliveira L.M."/>
            <person name="Marini M.M."/>
            <person name="Villalobos-Duno H."/>
            <person name="Cunha M.M."/>
            <person name="de Hoog S."/>
            <person name="da Silveira J.F."/>
            <person name="Henrissat B."/>
            <person name="Nino-Vega G.A."/>
            <person name="Cisalpino P.S."/>
            <person name="Mora-Montes H.M."/>
            <person name="Almeida S.R."/>
            <person name="Stajich J.E."/>
            <person name="Lopes-Bezerra L.M."/>
            <person name="Vasconcelos A.T."/>
            <person name="Felipe M.S."/>
        </authorList>
    </citation>
    <scope>NUCLEOTIDE SEQUENCE [LARGE SCALE GENOMIC DNA]</scope>
    <source>
        <strain evidence="2 3">1099-18</strain>
    </source>
</reference>
<name>A0A0F2M1D2_SPOSC</name>
<dbReference type="VEuPathDB" id="FungiDB:SPSK_04750"/>
<dbReference type="GeneID" id="27666821"/>
<dbReference type="Proteomes" id="UP000033710">
    <property type="component" value="Unassembled WGS sequence"/>
</dbReference>
<dbReference type="EMBL" id="AXCR01000010">
    <property type="protein sequence ID" value="KJR82914.1"/>
    <property type="molecule type" value="Genomic_DNA"/>
</dbReference>
<sequence length="76" mass="8515">MIFLATSYQELPHTSTATTTFILFNCWLAVTMTKTSKNADADPVKSTKEDTKTKTPSKASKGGTKHHWYVDEWECG</sequence>
<feature type="region of interest" description="Disordered" evidence="1">
    <location>
        <begin position="36"/>
        <end position="64"/>
    </location>
</feature>
<evidence type="ECO:0000313" key="3">
    <source>
        <dbReference type="Proteomes" id="UP000033710"/>
    </source>
</evidence>
<evidence type="ECO:0000313" key="2">
    <source>
        <dbReference type="EMBL" id="KJR82914.1"/>
    </source>
</evidence>